<dbReference type="EMBL" id="JARXVH010000049">
    <property type="protein sequence ID" value="MDH6222904.1"/>
    <property type="molecule type" value="Genomic_DNA"/>
</dbReference>
<comment type="caution">
    <text evidence="3">The sequence shown here is derived from an EMBL/GenBank/DDBJ whole genome shotgun (WGS) entry which is preliminary data.</text>
</comment>
<feature type="region of interest" description="Disordered" evidence="1">
    <location>
        <begin position="116"/>
        <end position="135"/>
    </location>
</feature>
<dbReference type="Proteomes" id="UP001160499">
    <property type="component" value="Unassembled WGS sequence"/>
</dbReference>
<dbReference type="Pfam" id="PF19493">
    <property type="entry name" value="Trypco1"/>
    <property type="match status" value="1"/>
</dbReference>
<evidence type="ECO:0000256" key="1">
    <source>
        <dbReference type="SAM" id="MobiDB-lite"/>
    </source>
</evidence>
<evidence type="ECO:0000259" key="2">
    <source>
        <dbReference type="Pfam" id="PF19493"/>
    </source>
</evidence>
<accession>A0ABT6M482</accession>
<reference evidence="3 4" key="1">
    <citation type="submission" date="2023-04" db="EMBL/GenBank/DDBJ databases">
        <title>Forest soil microbial communities from Buena Vista Peninsula, Colon Province, Panama.</title>
        <authorList>
            <person name="Bouskill N."/>
        </authorList>
    </citation>
    <scope>NUCLEOTIDE SEQUENCE [LARGE SCALE GENOMIC DNA]</scope>
    <source>
        <strain evidence="3 4">GGS1</strain>
    </source>
</reference>
<name>A0ABT6M482_9ACTN</name>
<dbReference type="NCBIfam" id="NF041216">
    <property type="entry name" value="CU044_2847_fam"/>
    <property type="match status" value="1"/>
</dbReference>
<evidence type="ECO:0000313" key="4">
    <source>
        <dbReference type="Proteomes" id="UP001160499"/>
    </source>
</evidence>
<proteinExistence type="predicted"/>
<feature type="compositionally biased region" description="Acidic residues" evidence="1">
    <location>
        <begin position="122"/>
        <end position="135"/>
    </location>
</feature>
<keyword evidence="4" id="KW-1185">Reference proteome</keyword>
<evidence type="ECO:0000313" key="3">
    <source>
        <dbReference type="EMBL" id="MDH6222904.1"/>
    </source>
</evidence>
<organism evidence="3 4">
    <name type="scientific">Streptomyces pseudovenezuelae</name>
    <dbReference type="NCBI Taxonomy" id="67350"/>
    <lineage>
        <taxon>Bacteria</taxon>
        <taxon>Bacillati</taxon>
        <taxon>Actinomycetota</taxon>
        <taxon>Actinomycetes</taxon>
        <taxon>Kitasatosporales</taxon>
        <taxon>Streptomycetaceae</taxon>
        <taxon>Streptomyces</taxon>
        <taxon>Streptomyces aurantiacus group</taxon>
    </lineage>
</organism>
<feature type="domain" description="Trypsin-co-occurring" evidence="2">
    <location>
        <begin position="14"/>
        <end position="113"/>
    </location>
</feature>
<sequence>MTVSLVKELVEFALDDDSGSVYVEVESSGSSDTYTRVSAQPGETAGRAAVTFQRALDPLRPAVGAVLEKLTNLAVPPEEVQLEFSVKLTGKAGAVFAASSAEGQFKVAVTWRRNLRSPVAGESEDPGAADGDESA</sequence>
<gene>
    <name evidence="3" type="ORF">M2283_010256</name>
</gene>
<protein>
    <recommendedName>
        <fullName evidence="2">Trypsin-co-occurring domain-containing protein</fullName>
    </recommendedName>
</protein>
<dbReference type="InterPro" id="IPR045794">
    <property type="entry name" value="Trypco1"/>
</dbReference>